<organism evidence="2">
    <name type="scientific">Fagus sylvatica</name>
    <name type="common">Beechnut</name>
    <dbReference type="NCBI Taxonomy" id="28930"/>
    <lineage>
        <taxon>Eukaryota</taxon>
        <taxon>Viridiplantae</taxon>
        <taxon>Streptophyta</taxon>
        <taxon>Embryophyta</taxon>
        <taxon>Tracheophyta</taxon>
        <taxon>Spermatophyta</taxon>
        <taxon>Magnoliopsida</taxon>
        <taxon>eudicotyledons</taxon>
        <taxon>Gunneridae</taxon>
        <taxon>Pentapetalae</taxon>
        <taxon>rosids</taxon>
        <taxon>fabids</taxon>
        <taxon>Fagales</taxon>
        <taxon>Fagaceae</taxon>
        <taxon>Fagus</taxon>
    </lineage>
</organism>
<dbReference type="PANTHER" id="PTHR10775">
    <property type="entry name" value="OS08G0208400 PROTEIN"/>
    <property type="match status" value="1"/>
</dbReference>
<evidence type="ECO:0008006" key="3">
    <source>
        <dbReference type="Google" id="ProtNLM"/>
    </source>
</evidence>
<evidence type="ECO:0000313" key="2">
    <source>
        <dbReference type="EMBL" id="SPC79989.1"/>
    </source>
</evidence>
<proteinExistence type="predicted"/>
<accession>A0A2N9EZD7</accession>
<evidence type="ECO:0000256" key="1">
    <source>
        <dbReference type="SAM" id="Coils"/>
    </source>
</evidence>
<reference evidence="2" key="1">
    <citation type="submission" date="2018-02" db="EMBL/GenBank/DDBJ databases">
        <authorList>
            <person name="Cohen D.B."/>
            <person name="Kent A.D."/>
        </authorList>
    </citation>
    <scope>NUCLEOTIDE SEQUENCE</scope>
</reference>
<gene>
    <name evidence="2" type="ORF">FSB_LOCUS7871</name>
</gene>
<dbReference type="EMBL" id="OIVN01000425">
    <property type="protein sequence ID" value="SPC79989.1"/>
    <property type="molecule type" value="Genomic_DNA"/>
</dbReference>
<protein>
    <recommendedName>
        <fullName evidence="3">Transposase-associated domain-containing protein</fullName>
    </recommendedName>
</protein>
<name>A0A2N9EZD7_FAGSY</name>
<dbReference type="AlphaFoldDB" id="A0A2N9EZD7"/>
<dbReference type="PANTHER" id="PTHR10775:SF182">
    <property type="entry name" value="TRANSPOSON, EN_SPM-LIKE, TRANSPOSASE-ASSOCIATED DOMAIN PROTEIN-RELATED"/>
    <property type="match status" value="1"/>
</dbReference>
<feature type="coiled-coil region" evidence="1">
    <location>
        <begin position="477"/>
        <end position="532"/>
    </location>
</feature>
<keyword evidence="1" id="KW-0175">Coiled coil</keyword>
<sequence length="568" mass="66335">MKCLYGWSNKSVEGLLEFFRLALPNGHLVPNSLYSAKKVIHDLGLEYEKIDACVNDCVLYHNEYADLEQCPICMESRWKSVHNNVVNESDETTIGEEKKNKKVPNKILRYFPLTPRLQRNKISFDNTRESREAPKPLTGDEVIEEFEKFEQVKECKVSGLKTHDCHVIFQRLLSLVIRSLLPKKVPPPGRNQSRGYKKDEYGFISVDITRLQYKDDPFILGIQMKPRHLFAMPNKEQEVEDESNTGDMEGLRIDVNVVEGVNLEDDNVFENSDTDEEDDMSIDDEFVGACLDNDEDDDEFLCLYFGWHHHLSDVHEMYPLCPLAHCHFNDKGCHHGQAWFHPKYNLTHHHLNHQGNHPHYNLHAHFPHMLVVQGPSHQEQWRLVDDDYAQTKILRIAQERPEELDPEEWEGMIKYFKTDDFQDEAKKRIAEIEVEECRPLSAEEQDEIYQSIVGSKPNYVHGRGYMAKPPTFAECVHDEVNCEIQTLKKKLEEERAEREAEHVVERAKREAERAAERVKRKEERAADRAESDGRLEAFREEFMAIFANQSQVYKLVKFMQMSCLMVCL</sequence>